<evidence type="ECO:0000313" key="2">
    <source>
        <dbReference type="Proteomes" id="UP001152747"/>
    </source>
</evidence>
<accession>A0A9P1IS28</accession>
<reference evidence="1" key="1">
    <citation type="submission" date="2022-11" db="EMBL/GenBank/DDBJ databases">
        <authorList>
            <person name="Kikuchi T."/>
        </authorList>
    </citation>
    <scope>NUCLEOTIDE SEQUENCE</scope>
    <source>
        <strain evidence="1">PS1010</strain>
    </source>
</reference>
<dbReference type="AlphaFoldDB" id="A0A9P1IS28"/>
<dbReference type="Proteomes" id="UP001152747">
    <property type="component" value="Unassembled WGS sequence"/>
</dbReference>
<dbReference type="EMBL" id="CANHGI010000005">
    <property type="protein sequence ID" value="CAI5450182.1"/>
    <property type="molecule type" value="Genomic_DNA"/>
</dbReference>
<gene>
    <name evidence="1" type="ORF">CAMP_LOCUS12819</name>
</gene>
<evidence type="ECO:0008006" key="3">
    <source>
        <dbReference type="Google" id="ProtNLM"/>
    </source>
</evidence>
<sequence>MEQIEKSWLDLPLELRQLILEQSEQHNLAKIAISTVPELNLSLWLHPKFISSLLLMDECLNTQVTTCFQCGFTMGGAQKYDELGNEEFDVKISGLFRKLEEDQAKCEVSWTIQHADGTSRAKFVLAENYREAASTVFQKFLNFSKNHVKTIEMYWDQRNLMVDPKNFRKLREITQITVDKRKTHGIGYDFEDVLTWKTLRSVNINTNHWKIENYRRFIVTWLEKAEKIELNFGSRTFYITKLENIKSKLDKSVIFQGLDHQLWAYESFKRYLFTHPKFSDYFLMVDLNLQEGHAQFTVEKFSKKSKSWMIYVRQVYDVTKIDRFMTSEQQYSESSV</sequence>
<protein>
    <recommendedName>
        <fullName evidence="3">F-box domain-containing protein</fullName>
    </recommendedName>
</protein>
<organism evidence="1 2">
    <name type="scientific">Caenorhabditis angaria</name>
    <dbReference type="NCBI Taxonomy" id="860376"/>
    <lineage>
        <taxon>Eukaryota</taxon>
        <taxon>Metazoa</taxon>
        <taxon>Ecdysozoa</taxon>
        <taxon>Nematoda</taxon>
        <taxon>Chromadorea</taxon>
        <taxon>Rhabditida</taxon>
        <taxon>Rhabditina</taxon>
        <taxon>Rhabditomorpha</taxon>
        <taxon>Rhabditoidea</taxon>
        <taxon>Rhabditidae</taxon>
        <taxon>Peloderinae</taxon>
        <taxon>Caenorhabditis</taxon>
    </lineage>
</organism>
<keyword evidence="2" id="KW-1185">Reference proteome</keyword>
<proteinExistence type="predicted"/>
<evidence type="ECO:0000313" key="1">
    <source>
        <dbReference type="EMBL" id="CAI5450182.1"/>
    </source>
</evidence>
<comment type="caution">
    <text evidence="1">The sequence shown here is derived from an EMBL/GenBank/DDBJ whole genome shotgun (WGS) entry which is preliminary data.</text>
</comment>
<name>A0A9P1IS28_9PELO</name>